<protein>
    <submittedName>
        <fullName evidence="2">Uncharacterized protein</fullName>
    </submittedName>
</protein>
<organism evidence="2 3">
    <name type="scientific">Hermanssonia centrifuga</name>
    <dbReference type="NCBI Taxonomy" id="98765"/>
    <lineage>
        <taxon>Eukaryota</taxon>
        <taxon>Fungi</taxon>
        <taxon>Dikarya</taxon>
        <taxon>Basidiomycota</taxon>
        <taxon>Agaricomycotina</taxon>
        <taxon>Agaricomycetes</taxon>
        <taxon>Polyporales</taxon>
        <taxon>Meruliaceae</taxon>
        <taxon>Hermanssonia</taxon>
    </lineage>
</organism>
<feature type="compositionally biased region" description="Polar residues" evidence="1">
    <location>
        <begin position="123"/>
        <end position="132"/>
    </location>
</feature>
<feature type="region of interest" description="Disordered" evidence="1">
    <location>
        <begin position="123"/>
        <end position="146"/>
    </location>
</feature>
<gene>
    <name evidence="2" type="ORF">EW026_g3287</name>
</gene>
<keyword evidence="3" id="KW-1185">Reference proteome</keyword>
<feature type="compositionally biased region" description="Polar residues" evidence="1">
    <location>
        <begin position="339"/>
        <end position="358"/>
    </location>
</feature>
<name>A0A4S4KKM7_9APHY</name>
<reference evidence="2 3" key="1">
    <citation type="submission" date="2019-02" db="EMBL/GenBank/DDBJ databases">
        <title>Genome sequencing of the rare red list fungi Phlebia centrifuga.</title>
        <authorList>
            <person name="Buettner E."/>
            <person name="Kellner H."/>
        </authorList>
    </citation>
    <scope>NUCLEOTIDE SEQUENCE [LARGE SCALE GENOMIC DNA]</scope>
    <source>
        <strain evidence="2 3">DSM 108282</strain>
    </source>
</reference>
<feature type="region of interest" description="Disordered" evidence="1">
    <location>
        <begin position="311"/>
        <end position="366"/>
    </location>
</feature>
<accession>A0A4S4KKM7</accession>
<dbReference type="Proteomes" id="UP000309038">
    <property type="component" value="Unassembled WGS sequence"/>
</dbReference>
<evidence type="ECO:0000313" key="2">
    <source>
        <dbReference type="EMBL" id="THG98994.1"/>
    </source>
</evidence>
<proteinExistence type="predicted"/>
<comment type="caution">
    <text evidence="2">The sequence shown here is derived from an EMBL/GenBank/DDBJ whole genome shotgun (WGS) entry which is preliminary data.</text>
</comment>
<sequence>MDEIKEHDYFSNTDWKRLRARGYTAPLDVPSNRAEHDLHNSEDIGSSDTLSGVHITGFDFINEDPKSFATMEYIGQTSAVDTSDTSTEELEDTGVCVPQEINDGAEDPTLDCDADNQCGKDSCISTSGASSQESKERPSANVLSDSVSVVSNNSTSAPPSASTALYSCTSFGELREAMKTNLKSSSPPLNSKLDLKPAIVRNRKHNHMGLARLDSGLRPTGIMLRPRNDVQMLGATQGLTGVGARGLGIRKYASLNFDLDTIVSLDSDLDGYGSSSADQDVDLNSSAVSSFRMMTPTMERRRVSFVDSAFNSGTVGHGPQTPSNSDGTALKAGDHPKENQSSPSWMNSNLGRYTSPTMNGNGNKLRKRRNMSTPVLLNTPHLQEKVELPAGLEQIGMGIGYTYNRPRVVRPTMAAHVDGQLRTGTPRRSVSLGSSVARCGALLTNFTRGRTNQAENLVLSPASTDRTSEESETIDPMMREVYGPRWGADFGLGPLVCPGGAGGAPLGVGTLRGRVPGRVYSVDENADESGMDSTLRLVDSVQREEF</sequence>
<evidence type="ECO:0000256" key="1">
    <source>
        <dbReference type="SAM" id="MobiDB-lite"/>
    </source>
</evidence>
<dbReference type="AlphaFoldDB" id="A0A4S4KKM7"/>
<feature type="compositionally biased region" description="Polar residues" evidence="1">
    <location>
        <begin position="311"/>
        <end position="327"/>
    </location>
</feature>
<evidence type="ECO:0000313" key="3">
    <source>
        <dbReference type="Proteomes" id="UP000309038"/>
    </source>
</evidence>
<dbReference type="EMBL" id="SGPJ01000096">
    <property type="protein sequence ID" value="THG98994.1"/>
    <property type="molecule type" value="Genomic_DNA"/>
</dbReference>